<dbReference type="EMBL" id="JBHSWD010000001">
    <property type="protein sequence ID" value="MFC6592392.1"/>
    <property type="molecule type" value="Genomic_DNA"/>
</dbReference>
<gene>
    <name evidence="2" type="ORF">ACFP81_10575</name>
</gene>
<comment type="caution">
    <text evidence="2">The sequence shown here is derived from an EMBL/GenBank/DDBJ whole genome shotgun (WGS) entry which is preliminary data.</text>
</comment>
<evidence type="ECO:0000313" key="2">
    <source>
        <dbReference type="EMBL" id="MFC6592392.1"/>
    </source>
</evidence>
<accession>A0ABW1YFT8</accession>
<protein>
    <submittedName>
        <fullName evidence="2">Uncharacterized protein</fullName>
    </submittedName>
</protein>
<evidence type="ECO:0000256" key="1">
    <source>
        <dbReference type="SAM" id="MobiDB-lite"/>
    </source>
</evidence>
<sequence length="155" mass="16973">MAYKLNYERAAAILVDAAYLGDEAAAKKWKITVRTIYNYRERLKTDIKLSELFTKKRTAAEGDWASSLRRTLGQVLDKAGQIASSIEPVVIREDPETGFQEEVVNEAALLLLVKAGKDLGEIALAMEVLNAGDAETNAAHRPGGQEVDDGPALYH</sequence>
<organism evidence="2 3">
    <name type="scientific">Deinococcus lacus</name>
    <dbReference type="NCBI Taxonomy" id="392561"/>
    <lineage>
        <taxon>Bacteria</taxon>
        <taxon>Thermotogati</taxon>
        <taxon>Deinococcota</taxon>
        <taxon>Deinococci</taxon>
        <taxon>Deinococcales</taxon>
        <taxon>Deinococcaceae</taxon>
        <taxon>Deinococcus</taxon>
    </lineage>
</organism>
<proteinExistence type="predicted"/>
<name>A0ABW1YFT8_9DEIO</name>
<dbReference type="Proteomes" id="UP001596297">
    <property type="component" value="Unassembled WGS sequence"/>
</dbReference>
<keyword evidence="3" id="KW-1185">Reference proteome</keyword>
<feature type="region of interest" description="Disordered" evidence="1">
    <location>
        <begin position="136"/>
        <end position="155"/>
    </location>
</feature>
<reference evidence="3" key="1">
    <citation type="journal article" date="2019" name="Int. J. Syst. Evol. Microbiol.">
        <title>The Global Catalogue of Microorganisms (GCM) 10K type strain sequencing project: providing services to taxonomists for standard genome sequencing and annotation.</title>
        <authorList>
            <consortium name="The Broad Institute Genomics Platform"/>
            <consortium name="The Broad Institute Genome Sequencing Center for Infectious Disease"/>
            <person name="Wu L."/>
            <person name="Ma J."/>
        </authorList>
    </citation>
    <scope>NUCLEOTIDE SEQUENCE [LARGE SCALE GENOMIC DNA]</scope>
    <source>
        <strain evidence="3">CGMCC 1.15772</strain>
    </source>
</reference>
<dbReference type="RefSeq" id="WP_380083417.1">
    <property type="nucleotide sequence ID" value="NZ_JBHSWD010000001.1"/>
</dbReference>
<evidence type="ECO:0000313" key="3">
    <source>
        <dbReference type="Proteomes" id="UP001596297"/>
    </source>
</evidence>